<dbReference type="RefSeq" id="WP_153590048.1">
    <property type="nucleotide sequence ID" value="NZ_JAATWB010000006.1"/>
</dbReference>
<dbReference type="InterPro" id="IPR036390">
    <property type="entry name" value="WH_DNA-bd_sf"/>
</dbReference>
<reference evidence="2" key="1">
    <citation type="submission" date="2020-03" db="EMBL/GenBank/DDBJ databases">
        <title>Whole-genome sequence of the purple nonsulfur bacterium Rhodocyclus tenuis DSM112.</title>
        <authorList>
            <person name="Kyndt J.A."/>
            <person name="Meyer T.E."/>
        </authorList>
    </citation>
    <scope>NUCLEOTIDE SEQUENCE [LARGE SCALE GENOMIC DNA]</scope>
    <source>
        <strain evidence="2">DSM 112</strain>
    </source>
</reference>
<dbReference type="Gene3D" id="1.10.10.10">
    <property type="entry name" value="Winged helix-like DNA-binding domain superfamily/Winged helix DNA-binding domain"/>
    <property type="match status" value="1"/>
</dbReference>
<evidence type="ECO:0000313" key="1">
    <source>
        <dbReference type="EMBL" id="NJA89471.1"/>
    </source>
</evidence>
<name>A0ABX0WIC7_9RHOO</name>
<proteinExistence type="predicted"/>
<evidence type="ECO:0000313" key="2">
    <source>
        <dbReference type="Proteomes" id="UP000720344"/>
    </source>
</evidence>
<sequence length="143" mass="15548">MSNDSPNSDCHTLDAYFRLLSISQILRQQSALAELDAVDQRLLEFVGVAEHLETRLSVTTAMALRAAGSSATVYRRLQRLREKGWIDVTPSPDDTRAKVISLTAHALSQFALLATALNELAATDPAFHLPAPLPTAPAEPRAE</sequence>
<comment type="caution">
    <text evidence="1">The sequence shown here is derived from an EMBL/GenBank/DDBJ whole genome shotgun (WGS) entry which is preliminary data.</text>
</comment>
<dbReference type="EMBL" id="JAATWB010000006">
    <property type="protein sequence ID" value="NJA89471.1"/>
    <property type="molecule type" value="Genomic_DNA"/>
</dbReference>
<keyword evidence="2" id="KW-1185">Reference proteome</keyword>
<dbReference type="InterPro" id="IPR036388">
    <property type="entry name" value="WH-like_DNA-bd_sf"/>
</dbReference>
<dbReference type="Proteomes" id="UP000720344">
    <property type="component" value="Unassembled WGS sequence"/>
</dbReference>
<gene>
    <name evidence="1" type="ORF">HCX48_09585</name>
</gene>
<dbReference type="SUPFAM" id="SSF46785">
    <property type="entry name" value="Winged helix' DNA-binding domain"/>
    <property type="match status" value="1"/>
</dbReference>
<organism evidence="1 2">
    <name type="scientific">Rhodocyclus gracilis</name>
    <dbReference type="NCBI Taxonomy" id="2929842"/>
    <lineage>
        <taxon>Bacteria</taxon>
        <taxon>Pseudomonadati</taxon>
        <taxon>Pseudomonadota</taxon>
        <taxon>Betaproteobacteria</taxon>
        <taxon>Rhodocyclales</taxon>
        <taxon>Rhodocyclaceae</taxon>
        <taxon>Rhodocyclus</taxon>
    </lineage>
</organism>
<accession>A0ABX0WIC7</accession>
<protein>
    <submittedName>
        <fullName evidence="1">Winged helix-turn-helix domain-containing protein</fullName>
    </submittedName>
</protein>